<dbReference type="OrthoDB" id="9972427at2759"/>
<dbReference type="EMBL" id="CAJOAY010002219">
    <property type="protein sequence ID" value="CAF3932671.1"/>
    <property type="molecule type" value="Genomic_DNA"/>
</dbReference>
<evidence type="ECO:0000313" key="4">
    <source>
        <dbReference type="EMBL" id="CAF3830492.1"/>
    </source>
</evidence>
<sequence>MVSAVKVTLVLLIIVLINLAQGAFTNVPPPPTRPPFFHSKEELIRYLQKVHEYHLIVGRWRLRRGFDEHQYLHSSNNDLFKFFDSNNDHIITKSEFNQQLSVRDENK</sequence>
<proteinExistence type="predicted"/>
<evidence type="ECO:0008006" key="7">
    <source>
        <dbReference type="Google" id="ProtNLM"/>
    </source>
</evidence>
<gene>
    <name evidence="2" type="ORF">IZO911_LOCUS34209</name>
    <name evidence="4" type="ORF">KXQ929_LOCUS18825</name>
    <name evidence="5" type="ORF">OKA104_LOCUS25913</name>
    <name evidence="3" type="ORF">VCS650_LOCUS39198</name>
</gene>
<evidence type="ECO:0000256" key="1">
    <source>
        <dbReference type="SAM" id="SignalP"/>
    </source>
</evidence>
<evidence type="ECO:0000313" key="3">
    <source>
        <dbReference type="EMBL" id="CAF1446258.1"/>
    </source>
</evidence>
<reference evidence="3" key="1">
    <citation type="submission" date="2021-02" db="EMBL/GenBank/DDBJ databases">
        <authorList>
            <person name="Nowell W R."/>
        </authorList>
    </citation>
    <scope>NUCLEOTIDE SEQUENCE</scope>
</reference>
<dbReference type="Proteomes" id="UP000663868">
    <property type="component" value="Unassembled WGS sequence"/>
</dbReference>
<accession>A0A815P9C2</accession>
<dbReference type="Proteomes" id="UP000663860">
    <property type="component" value="Unassembled WGS sequence"/>
</dbReference>
<name>A0A815P9C2_9BILA</name>
<dbReference type="InterPro" id="IPR018247">
    <property type="entry name" value="EF_Hand_1_Ca_BS"/>
</dbReference>
<evidence type="ECO:0000313" key="5">
    <source>
        <dbReference type="EMBL" id="CAF3932671.1"/>
    </source>
</evidence>
<feature type="chain" id="PRO_5036228468" description="EF-hand domain-containing protein" evidence="1">
    <location>
        <begin position="23"/>
        <end position="107"/>
    </location>
</feature>
<dbReference type="AlphaFoldDB" id="A0A815P9C2"/>
<dbReference type="EMBL" id="CAJNON010001264">
    <property type="protein sequence ID" value="CAF1446258.1"/>
    <property type="molecule type" value="Genomic_DNA"/>
</dbReference>
<protein>
    <recommendedName>
        <fullName evidence="7">EF-hand domain-containing protein</fullName>
    </recommendedName>
</protein>
<dbReference type="PROSITE" id="PS00018">
    <property type="entry name" value="EF_HAND_1"/>
    <property type="match status" value="1"/>
</dbReference>
<dbReference type="EMBL" id="CAJNOE010000664">
    <property type="protein sequence ID" value="CAF1303755.1"/>
    <property type="molecule type" value="Genomic_DNA"/>
</dbReference>
<dbReference type="EMBL" id="CAJOBB010001247">
    <property type="protein sequence ID" value="CAF3830492.1"/>
    <property type="molecule type" value="Genomic_DNA"/>
</dbReference>
<comment type="caution">
    <text evidence="3">The sequence shown here is derived from an EMBL/GenBank/DDBJ whole genome shotgun (WGS) entry which is preliminary data.</text>
</comment>
<dbReference type="PROSITE" id="PS50276">
    <property type="entry name" value="PANCREATIC_HORMONE_2"/>
    <property type="match status" value="1"/>
</dbReference>
<organism evidence="3 6">
    <name type="scientific">Adineta steineri</name>
    <dbReference type="NCBI Taxonomy" id="433720"/>
    <lineage>
        <taxon>Eukaryota</taxon>
        <taxon>Metazoa</taxon>
        <taxon>Spiralia</taxon>
        <taxon>Gnathifera</taxon>
        <taxon>Rotifera</taxon>
        <taxon>Eurotatoria</taxon>
        <taxon>Bdelloidea</taxon>
        <taxon>Adinetida</taxon>
        <taxon>Adinetidae</taxon>
        <taxon>Adineta</taxon>
    </lineage>
</organism>
<evidence type="ECO:0000313" key="6">
    <source>
        <dbReference type="Proteomes" id="UP000663891"/>
    </source>
</evidence>
<dbReference type="Proteomes" id="UP000663891">
    <property type="component" value="Unassembled WGS sequence"/>
</dbReference>
<dbReference type="Proteomes" id="UP000663881">
    <property type="component" value="Unassembled WGS sequence"/>
</dbReference>
<evidence type="ECO:0000313" key="2">
    <source>
        <dbReference type="EMBL" id="CAF1303755.1"/>
    </source>
</evidence>
<feature type="signal peptide" evidence="1">
    <location>
        <begin position="1"/>
        <end position="22"/>
    </location>
</feature>
<keyword evidence="1" id="KW-0732">Signal</keyword>